<evidence type="ECO:0000256" key="5">
    <source>
        <dbReference type="ARBA" id="ARBA00023014"/>
    </source>
</evidence>
<dbReference type="InterPro" id="IPR039650">
    <property type="entry name" value="HdrA-like"/>
</dbReference>
<keyword evidence="1" id="KW-0004">4Fe-4S</keyword>
<dbReference type="GO" id="GO:0046872">
    <property type="term" value="F:metal ion binding"/>
    <property type="evidence" value="ECO:0007669"/>
    <property type="project" value="UniProtKB-KW"/>
</dbReference>
<evidence type="ECO:0000256" key="2">
    <source>
        <dbReference type="ARBA" id="ARBA00022723"/>
    </source>
</evidence>
<dbReference type="PANTHER" id="PTHR43498:SF1">
    <property type="entry name" value="COB--COM HETERODISULFIDE REDUCTASE IRON-SULFUR SUBUNIT A"/>
    <property type="match status" value="1"/>
</dbReference>
<evidence type="ECO:0000256" key="3">
    <source>
        <dbReference type="ARBA" id="ARBA00023002"/>
    </source>
</evidence>
<name>A0A173ZUZ0_9FIRM</name>
<sequence>MSKDMNFHVHFMKREIEEYRKTPVRYDCDVVVCGGGTAGFTAALAAARNGADTILVERFGHVGGTLVNGAGPLHSFFNLYKAYAEAAKTQVVQGIPQEIVTRMMEASGSPGHLEQDKGGNYDSAITLIDWEIFKDVAFTMLEEAGVRILLHTVIADVIKDGGRLEGIIIEGKSGREAILARTVIDSTGDGDVAALAGAGFVKKHDTTSVGMPFGMTNVDMPRLVEFCREKGLVNQLIEGDKGSVTDHVIRLGFELKKVPEFTEFMERTGMWGPLGFSLHEGEFTYINSAALPSVDTTDTEAYSKAEIALRHQIMKLAAMLKQYIPGFEHAYVSWTPASIGVRLTRIVECEYDLSLEEIVSGKRFGDEVYLYGFHDCAPRITIQEGGYYGVPYRALLPKHVEGLLVAGRCITSTWEAHMSTRNTVSCMAQGQAAGTAAALCVKENILPRGLNAEKLRKTLRSQGVFLGDAS</sequence>
<dbReference type="PANTHER" id="PTHR43498">
    <property type="entry name" value="FERREDOXIN:COB-COM HETERODISULFIDE REDUCTASE SUBUNIT A"/>
    <property type="match status" value="1"/>
</dbReference>
<keyword evidence="2" id="KW-0479">Metal-binding</keyword>
<dbReference type="GO" id="GO:0016491">
    <property type="term" value="F:oxidoreductase activity"/>
    <property type="evidence" value="ECO:0007669"/>
    <property type="project" value="UniProtKB-KW"/>
</dbReference>
<protein>
    <submittedName>
        <fullName evidence="6">Thi4 family</fullName>
    </submittedName>
</protein>
<evidence type="ECO:0000313" key="6">
    <source>
        <dbReference type="EMBL" id="CUN79827.1"/>
    </source>
</evidence>
<keyword evidence="4" id="KW-0408">Iron</keyword>
<gene>
    <name evidence="6" type="ORF">ERS852407_01121</name>
</gene>
<proteinExistence type="predicted"/>
<dbReference type="GO" id="GO:0051539">
    <property type="term" value="F:4 iron, 4 sulfur cluster binding"/>
    <property type="evidence" value="ECO:0007669"/>
    <property type="project" value="UniProtKB-KW"/>
</dbReference>
<keyword evidence="3" id="KW-0560">Oxidoreductase</keyword>
<organism evidence="6 7">
    <name type="scientific">Hungatella hathewayi</name>
    <dbReference type="NCBI Taxonomy" id="154046"/>
    <lineage>
        <taxon>Bacteria</taxon>
        <taxon>Bacillati</taxon>
        <taxon>Bacillota</taxon>
        <taxon>Clostridia</taxon>
        <taxon>Lachnospirales</taxon>
        <taxon>Lachnospiraceae</taxon>
        <taxon>Hungatella</taxon>
    </lineage>
</organism>
<dbReference type="Pfam" id="PF12831">
    <property type="entry name" value="FAD_oxidored"/>
    <property type="match status" value="1"/>
</dbReference>
<keyword evidence="5" id="KW-0411">Iron-sulfur</keyword>
<accession>A0A173ZUZ0</accession>
<evidence type="ECO:0000313" key="7">
    <source>
        <dbReference type="Proteomes" id="UP000095651"/>
    </source>
</evidence>
<dbReference type="InterPro" id="IPR036188">
    <property type="entry name" value="FAD/NAD-bd_sf"/>
</dbReference>
<dbReference type="Proteomes" id="UP000095651">
    <property type="component" value="Unassembled WGS sequence"/>
</dbReference>
<reference evidence="6 7" key="1">
    <citation type="submission" date="2015-09" db="EMBL/GenBank/DDBJ databases">
        <authorList>
            <consortium name="Pathogen Informatics"/>
        </authorList>
    </citation>
    <scope>NUCLEOTIDE SEQUENCE [LARGE SCALE GENOMIC DNA]</scope>
    <source>
        <strain evidence="6 7">2789STDY5608850</strain>
    </source>
</reference>
<dbReference type="RefSeq" id="WP_242867855.1">
    <property type="nucleotide sequence ID" value="NZ_CABIXC010000002.1"/>
</dbReference>
<dbReference type="EMBL" id="CYZE01000002">
    <property type="protein sequence ID" value="CUN79827.1"/>
    <property type="molecule type" value="Genomic_DNA"/>
</dbReference>
<dbReference type="Gene3D" id="3.50.50.60">
    <property type="entry name" value="FAD/NAD(P)-binding domain"/>
    <property type="match status" value="1"/>
</dbReference>
<evidence type="ECO:0000256" key="1">
    <source>
        <dbReference type="ARBA" id="ARBA00022485"/>
    </source>
</evidence>
<dbReference type="AlphaFoldDB" id="A0A173ZUZ0"/>
<dbReference type="SUPFAM" id="SSF51905">
    <property type="entry name" value="FAD/NAD(P)-binding domain"/>
    <property type="match status" value="1"/>
</dbReference>
<evidence type="ECO:0000256" key="4">
    <source>
        <dbReference type="ARBA" id="ARBA00023004"/>
    </source>
</evidence>